<comment type="caution">
    <text evidence="1">The sequence shown here is derived from an EMBL/GenBank/DDBJ whole genome shotgun (WGS) entry which is preliminary data.</text>
</comment>
<accession>A0A179HGW1</accession>
<protein>
    <submittedName>
        <fullName evidence="1">Uncharacterized protein</fullName>
    </submittedName>
</protein>
<dbReference type="AlphaFoldDB" id="A0A179HGW1"/>
<evidence type="ECO:0000313" key="1">
    <source>
        <dbReference type="EMBL" id="OAQ88700.1"/>
    </source>
</evidence>
<organism evidence="1 2">
    <name type="scientific">Purpureocillium lilacinum</name>
    <name type="common">Paecilomyces lilacinus</name>
    <dbReference type="NCBI Taxonomy" id="33203"/>
    <lineage>
        <taxon>Eukaryota</taxon>
        <taxon>Fungi</taxon>
        <taxon>Dikarya</taxon>
        <taxon>Ascomycota</taxon>
        <taxon>Pezizomycotina</taxon>
        <taxon>Sordariomycetes</taxon>
        <taxon>Hypocreomycetidae</taxon>
        <taxon>Hypocreales</taxon>
        <taxon>Ophiocordycipitaceae</taxon>
        <taxon>Purpureocillium</taxon>
    </lineage>
</organism>
<dbReference type="EMBL" id="LSBI01000006">
    <property type="protein sequence ID" value="OAQ88700.1"/>
    <property type="molecule type" value="Genomic_DNA"/>
</dbReference>
<name>A0A179HGW1_PURLI</name>
<proteinExistence type="predicted"/>
<reference evidence="1 2" key="1">
    <citation type="submission" date="2016-02" db="EMBL/GenBank/DDBJ databases">
        <title>Biosynthesis of antibiotic leucinostatins and their inhibition on Phytophthora in bio-control Purpureocillium lilacinum.</title>
        <authorList>
            <person name="Wang G."/>
            <person name="Liu Z."/>
            <person name="Lin R."/>
            <person name="Li E."/>
            <person name="Mao Z."/>
            <person name="Ling J."/>
            <person name="Yin W."/>
            <person name="Xie B."/>
        </authorList>
    </citation>
    <scope>NUCLEOTIDE SEQUENCE [LARGE SCALE GENOMIC DNA]</scope>
    <source>
        <strain evidence="1">PLFJ-1</strain>
    </source>
</reference>
<evidence type="ECO:0000313" key="2">
    <source>
        <dbReference type="Proteomes" id="UP000078340"/>
    </source>
</evidence>
<gene>
    <name evidence="1" type="ORF">VFPFJ_07165</name>
</gene>
<sequence length="117" mass="12901">MRRARGVRRNKSWSHGWLGARRHCCCAFLIISLRPPAARRSPNGLTAETRSCSKLQHTRETLFLGAACCCVSPSLLPFLPPPLSRCCHLPSLSLPLSSMSGRQTPTGNCLLQLGVRY</sequence>
<dbReference type="Proteomes" id="UP000078340">
    <property type="component" value="Unassembled WGS sequence"/>
</dbReference>